<evidence type="ECO:0000256" key="9">
    <source>
        <dbReference type="ARBA" id="ARBA00023180"/>
    </source>
</evidence>
<evidence type="ECO:0000256" key="8">
    <source>
        <dbReference type="ARBA" id="ARBA00023170"/>
    </source>
</evidence>
<dbReference type="Pfam" id="PF10613">
    <property type="entry name" value="Lig_chan-Glu_bd"/>
    <property type="match status" value="1"/>
</dbReference>
<keyword evidence="8" id="KW-0675">Receptor</keyword>
<evidence type="ECO:0000313" key="18">
    <source>
        <dbReference type="Proteomes" id="UP000006671"/>
    </source>
</evidence>
<dbReference type="Gene3D" id="3.40.190.10">
    <property type="entry name" value="Periplasmic binding protein-like II"/>
    <property type="match status" value="3"/>
</dbReference>
<evidence type="ECO:0000256" key="11">
    <source>
        <dbReference type="ARBA" id="ARBA00023303"/>
    </source>
</evidence>
<dbReference type="InterPro" id="IPR001508">
    <property type="entry name" value="Iono_Glu_rcpt_met"/>
</dbReference>
<dbReference type="OMA" id="PMENGTW"/>
<evidence type="ECO:0000256" key="7">
    <source>
        <dbReference type="ARBA" id="ARBA00023136"/>
    </source>
</evidence>
<feature type="binding site" evidence="12">
    <location>
        <position position="48"/>
    </location>
    <ligand>
        <name>L-glutamate</name>
        <dbReference type="ChEBI" id="CHEBI:29985"/>
    </ligand>
</feature>
<evidence type="ECO:0000256" key="2">
    <source>
        <dbReference type="ARBA" id="ARBA00022448"/>
    </source>
</evidence>
<dbReference type="GO" id="GO:0015276">
    <property type="term" value="F:ligand-gated monoatomic ion channel activity"/>
    <property type="evidence" value="ECO:0007669"/>
    <property type="project" value="InterPro"/>
</dbReference>
<protein>
    <submittedName>
        <fullName evidence="17">Predicted protein</fullName>
    </submittedName>
</protein>
<keyword evidence="6" id="KW-0406">Ion transport</keyword>
<dbReference type="SMART" id="SM00079">
    <property type="entry name" value="PBPe"/>
    <property type="match status" value="1"/>
</dbReference>
<dbReference type="InterPro" id="IPR015683">
    <property type="entry name" value="Ionotropic_Glu_rcpt"/>
</dbReference>
<sequence length="380" mass="42092">MTNVSIEFYEAPDGTFGSPTAANVNGNWSGTIGEIISGRADVMIGPLTITQSRHQVMDFTTSFFDVGLSILTLKQGEESNLFSFLLPFSWEVWILIFWFVNQCMTISGQDGNPGKSWSTRIMLLGYFLFVMIILSTYTANLAAVLTTKVQSTRVTGLSDIRTYGFKFGVAKNSAPASYISSSEDMADIKKNMVVFDSLDDCLQALRDGKVDALIWASAILEYMANQPPCDTLVVGDLFSPGNYGLPFAKGNWMIGHFTSVLLSMRESGLVEKLKRKWWIDKGSCSLVELTQTATGVKIQDLGGIFLILAGFVVVGGVVLIFELVYRAVYDKTKHKTKHLKYLNRFLGGEKHLVQREKDVQELNTTNIATPTLEKDGNMNQ</sequence>
<keyword evidence="11" id="KW-0407">Ion channel</keyword>
<dbReference type="Proteomes" id="UP000006671">
    <property type="component" value="Unassembled WGS sequence"/>
</dbReference>
<dbReference type="GO" id="GO:0005886">
    <property type="term" value="C:plasma membrane"/>
    <property type="evidence" value="ECO:0007669"/>
    <property type="project" value="UniProtKB-SubCell"/>
</dbReference>
<feature type="domain" description="Ionotropic glutamate receptor C-terminal" evidence="16">
    <location>
        <begin position="1"/>
        <end position="280"/>
    </location>
</feature>
<name>D2VD41_NAEGR</name>
<dbReference type="GeneID" id="8849040"/>
<feature type="disulfide bond" evidence="14">
    <location>
        <begin position="229"/>
        <end position="284"/>
    </location>
</feature>
<dbReference type="AlphaFoldDB" id="D2VD41"/>
<evidence type="ECO:0000256" key="3">
    <source>
        <dbReference type="ARBA" id="ARBA00022475"/>
    </source>
</evidence>
<evidence type="ECO:0000256" key="15">
    <source>
        <dbReference type="SAM" id="Phobius"/>
    </source>
</evidence>
<dbReference type="eggNOG" id="KOG4440">
    <property type="taxonomic scope" value="Eukaryota"/>
</dbReference>
<feature type="transmembrane region" description="Helical" evidence="15">
    <location>
        <begin position="301"/>
        <end position="325"/>
    </location>
</feature>
<evidence type="ECO:0000256" key="1">
    <source>
        <dbReference type="ARBA" id="ARBA00004651"/>
    </source>
</evidence>
<keyword evidence="18" id="KW-1185">Reference proteome</keyword>
<feature type="binding site" evidence="12">
    <location>
        <position position="46"/>
    </location>
    <ligand>
        <name>L-glutamate</name>
        <dbReference type="ChEBI" id="CHEBI:29985"/>
    </ligand>
</feature>
<dbReference type="VEuPathDB" id="AmoebaDB:NAEGRDRAFT_66900"/>
<evidence type="ECO:0000313" key="17">
    <source>
        <dbReference type="EMBL" id="EFC45168.1"/>
    </source>
</evidence>
<evidence type="ECO:0000256" key="14">
    <source>
        <dbReference type="PIRSR" id="PIRSR601508-3"/>
    </source>
</evidence>
<evidence type="ECO:0000256" key="6">
    <source>
        <dbReference type="ARBA" id="ARBA00023065"/>
    </source>
</evidence>
<keyword evidence="14" id="KW-1015">Disulfide bond</keyword>
<gene>
    <name evidence="17" type="ORF">NAEGRDRAFT_66900</name>
</gene>
<evidence type="ECO:0000256" key="13">
    <source>
        <dbReference type="PIRSR" id="PIRSR601508-2"/>
    </source>
</evidence>
<evidence type="ECO:0000259" key="16">
    <source>
        <dbReference type="SMART" id="SM00079"/>
    </source>
</evidence>
<dbReference type="STRING" id="5762.D2VD41"/>
<organism evidence="18">
    <name type="scientific">Naegleria gruberi</name>
    <name type="common">Amoeba</name>
    <dbReference type="NCBI Taxonomy" id="5762"/>
    <lineage>
        <taxon>Eukaryota</taxon>
        <taxon>Discoba</taxon>
        <taxon>Heterolobosea</taxon>
        <taxon>Tetramitia</taxon>
        <taxon>Eutetramitia</taxon>
        <taxon>Vahlkampfiidae</taxon>
        <taxon>Naegleria</taxon>
    </lineage>
</organism>
<keyword evidence="5 15" id="KW-1133">Transmembrane helix</keyword>
<dbReference type="Pfam" id="PF00060">
    <property type="entry name" value="Lig_chan"/>
    <property type="match status" value="1"/>
</dbReference>
<evidence type="ECO:0000256" key="10">
    <source>
        <dbReference type="ARBA" id="ARBA00023286"/>
    </source>
</evidence>
<evidence type="ECO:0000256" key="4">
    <source>
        <dbReference type="ARBA" id="ARBA00022692"/>
    </source>
</evidence>
<dbReference type="OrthoDB" id="5984008at2759"/>
<dbReference type="PRINTS" id="PR00177">
    <property type="entry name" value="NMDARECEPTOR"/>
</dbReference>
<dbReference type="InParanoid" id="D2VD41"/>
<feature type="site" description="Crucial to convey clamshell closure to channel opening" evidence="13">
    <location>
        <position position="154"/>
    </location>
</feature>
<feature type="binding site" evidence="12">
    <location>
        <position position="53"/>
    </location>
    <ligand>
        <name>L-glutamate</name>
        <dbReference type="ChEBI" id="CHEBI:29985"/>
    </ligand>
</feature>
<dbReference type="SUPFAM" id="SSF53850">
    <property type="entry name" value="Periplasmic binding protein-like II"/>
    <property type="match status" value="1"/>
</dbReference>
<dbReference type="EMBL" id="GG738864">
    <property type="protein sequence ID" value="EFC45168.1"/>
    <property type="molecule type" value="Genomic_DNA"/>
</dbReference>
<keyword evidence="4 15" id="KW-0812">Transmembrane</keyword>
<dbReference type="PANTHER" id="PTHR18966">
    <property type="entry name" value="IONOTROPIC GLUTAMATE RECEPTOR"/>
    <property type="match status" value="1"/>
</dbReference>
<comment type="subcellular location">
    <subcellularLocation>
        <location evidence="1">Cell membrane</location>
        <topology evidence="1">Multi-pass membrane protein</topology>
    </subcellularLocation>
</comment>
<evidence type="ECO:0000256" key="12">
    <source>
        <dbReference type="PIRSR" id="PIRSR601508-1"/>
    </source>
</evidence>
<keyword evidence="9" id="KW-0325">Glycoprotein</keyword>
<dbReference type="RefSeq" id="XP_002677912.1">
    <property type="nucleotide sequence ID" value="XM_002677866.1"/>
</dbReference>
<proteinExistence type="predicted"/>
<feature type="transmembrane region" description="Helical" evidence="15">
    <location>
        <begin position="81"/>
        <end position="100"/>
    </location>
</feature>
<keyword evidence="7 15" id="KW-0472">Membrane</keyword>
<keyword evidence="10" id="KW-1071">Ligand-gated ion channel</keyword>
<feature type="transmembrane region" description="Helical" evidence="15">
    <location>
        <begin position="121"/>
        <end position="145"/>
    </location>
</feature>
<dbReference type="InterPro" id="IPR019594">
    <property type="entry name" value="Glu/Gly-bd"/>
</dbReference>
<keyword evidence="2" id="KW-0813">Transport</keyword>
<evidence type="ECO:0000256" key="5">
    <source>
        <dbReference type="ARBA" id="ARBA00022989"/>
    </source>
</evidence>
<dbReference type="GO" id="GO:0038023">
    <property type="term" value="F:signaling receptor activity"/>
    <property type="evidence" value="ECO:0007669"/>
    <property type="project" value="InterPro"/>
</dbReference>
<keyword evidence="3" id="KW-1003">Cell membrane</keyword>
<dbReference type="KEGG" id="ngr:NAEGRDRAFT_66900"/>
<dbReference type="InterPro" id="IPR001320">
    <property type="entry name" value="Iontro_rcpt_C"/>
</dbReference>
<accession>D2VD41</accession>
<reference evidence="17 18" key="1">
    <citation type="journal article" date="2010" name="Cell">
        <title>The genome of Naegleria gruberi illuminates early eukaryotic versatility.</title>
        <authorList>
            <person name="Fritz-Laylin L.K."/>
            <person name="Prochnik S.E."/>
            <person name="Ginger M.L."/>
            <person name="Dacks J.B."/>
            <person name="Carpenter M.L."/>
            <person name="Field M.C."/>
            <person name="Kuo A."/>
            <person name="Paredez A."/>
            <person name="Chapman J."/>
            <person name="Pham J."/>
            <person name="Shu S."/>
            <person name="Neupane R."/>
            <person name="Cipriano M."/>
            <person name="Mancuso J."/>
            <person name="Tu H."/>
            <person name="Salamov A."/>
            <person name="Lindquist E."/>
            <person name="Shapiro H."/>
            <person name="Lucas S."/>
            <person name="Grigoriev I.V."/>
            <person name="Cande W.Z."/>
            <person name="Fulton C."/>
            <person name="Rokhsar D.S."/>
            <person name="Dawson S.C."/>
        </authorList>
    </citation>
    <scope>NUCLEOTIDE SEQUENCE [LARGE SCALE GENOMIC DNA]</scope>
    <source>
        <strain evidence="17 18">NEG-M</strain>
    </source>
</reference>